<proteinExistence type="predicted"/>
<name>A0A9N9QBC9_9HELO</name>
<dbReference type="Proteomes" id="UP000701801">
    <property type="component" value="Unassembled WGS sequence"/>
</dbReference>
<evidence type="ECO:0000313" key="2">
    <source>
        <dbReference type="Proteomes" id="UP000701801"/>
    </source>
</evidence>
<keyword evidence="2" id="KW-1185">Reference proteome</keyword>
<protein>
    <submittedName>
        <fullName evidence="1">Uncharacterized protein</fullName>
    </submittedName>
</protein>
<sequence length="498" mass="57250">MLIYKTEHLGESAFFTNTITGDRRVYRPEFHANMSTQILAEDDQIHVHDEPSMAIIDTPMSNHVYHLTRHHSELVGSGWNLPIDHCRHILNFPAEILRMILQCILTLNKGETITPEIFRGTSKRIYAGCKATYKTSHRAQYSTQYTYSQRYDNKGAYLEIQALLGRLSIDATCLRACRIFCQIGSPVLYGLNTFKFKMANVHGLNAPAFLVEPSSGILLHPNPNKPGRYRLLGEVKEAIKQIEYHRPLRILSSWVYYDPFLRFLHAIGPRNASLITHLAFTGVAKLHTCEFGPHVPLPGCFLCSDDLVQSGRFYTNFITKFCSSLFQLTLIPKEDWTALDFPTNPHDLPDWQAKTMEEAVTKLLRESISRIKTLRRLNVLEVDWDWSKPSFCNKADHIDNLIYGMRPMDFAKPIIPEVLSEISKSAVTNSRPNRSGQVTHYKNKKRSACGFYGENHKWNKCCNLCSACGEYSHFKQTCPNWTKLYRDIPRGRYLIQRL</sequence>
<reference evidence="1" key="1">
    <citation type="submission" date="2021-07" db="EMBL/GenBank/DDBJ databases">
        <authorList>
            <person name="Durling M."/>
        </authorList>
    </citation>
    <scope>NUCLEOTIDE SEQUENCE</scope>
</reference>
<accession>A0A9N9QBC9</accession>
<gene>
    <name evidence="1" type="ORF">HYALB_00013786</name>
</gene>
<dbReference type="OrthoDB" id="3505248at2759"/>
<comment type="caution">
    <text evidence="1">The sequence shown here is derived from an EMBL/GenBank/DDBJ whole genome shotgun (WGS) entry which is preliminary data.</text>
</comment>
<dbReference type="EMBL" id="CAJVRM010000469">
    <property type="protein sequence ID" value="CAG8981362.1"/>
    <property type="molecule type" value="Genomic_DNA"/>
</dbReference>
<dbReference type="AlphaFoldDB" id="A0A9N9QBC9"/>
<evidence type="ECO:0000313" key="1">
    <source>
        <dbReference type="EMBL" id="CAG8981362.1"/>
    </source>
</evidence>
<organism evidence="1 2">
    <name type="scientific">Hymenoscyphus albidus</name>
    <dbReference type="NCBI Taxonomy" id="595503"/>
    <lineage>
        <taxon>Eukaryota</taxon>
        <taxon>Fungi</taxon>
        <taxon>Dikarya</taxon>
        <taxon>Ascomycota</taxon>
        <taxon>Pezizomycotina</taxon>
        <taxon>Leotiomycetes</taxon>
        <taxon>Helotiales</taxon>
        <taxon>Helotiaceae</taxon>
        <taxon>Hymenoscyphus</taxon>
    </lineage>
</organism>